<evidence type="ECO:0000256" key="1">
    <source>
        <dbReference type="PROSITE-ProRule" id="PRU00409"/>
    </source>
</evidence>
<proteinExistence type="predicted"/>
<dbReference type="PANTHER" id="PTHR21621:SF0">
    <property type="entry name" value="BETA-CITRYLGLUTAMATE SYNTHASE B-RELATED"/>
    <property type="match status" value="1"/>
</dbReference>
<dbReference type="InterPro" id="IPR011761">
    <property type="entry name" value="ATP-grasp"/>
</dbReference>
<dbReference type="Proteomes" id="UP000279089">
    <property type="component" value="Unassembled WGS sequence"/>
</dbReference>
<evidence type="ECO:0000313" key="4">
    <source>
        <dbReference type="Proteomes" id="UP000279089"/>
    </source>
</evidence>
<keyword evidence="1" id="KW-0547">Nucleotide-binding</keyword>
<dbReference type="GO" id="GO:0018169">
    <property type="term" value="F:ribosomal S6-glutamic acid ligase activity"/>
    <property type="evidence" value="ECO:0007669"/>
    <property type="project" value="TreeGrafter"/>
</dbReference>
<accession>A0A3N4M957</accession>
<gene>
    <name evidence="3" type="ORF">EG028_17035</name>
</gene>
<dbReference type="RefSeq" id="WP_120517879.1">
    <property type="nucleotide sequence ID" value="NZ_QXZY01000010.1"/>
</dbReference>
<keyword evidence="1" id="KW-0067">ATP-binding</keyword>
<organism evidence="3 4">
    <name type="scientific">Chitinophaga barathri</name>
    <dbReference type="NCBI Taxonomy" id="1647451"/>
    <lineage>
        <taxon>Bacteria</taxon>
        <taxon>Pseudomonadati</taxon>
        <taxon>Bacteroidota</taxon>
        <taxon>Chitinophagia</taxon>
        <taxon>Chitinophagales</taxon>
        <taxon>Chitinophagaceae</taxon>
        <taxon>Chitinophaga</taxon>
    </lineage>
</organism>
<dbReference type="Pfam" id="PF21068">
    <property type="entry name" value="ATPgraspMvdD"/>
    <property type="match status" value="1"/>
</dbReference>
<comment type="caution">
    <text evidence="3">The sequence shown here is derived from an EMBL/GenBank/DDBJ whole genome shotgun (WGS) entry which is preliminary data.</text>
</comment>
<reference evidence="4" key="1">
    <citation type="submission" date="2018-11" db="EMBL/GenBank/DDBJ databases">
        <title>Chitinophaga lutea sp.nov., isolate from arsenic contaminated soil.</title>
        <authorList>
            <person name="Zong Y."/>
        </authorList>
    </citation>
    <scope>NUCLEOTIDE SEQUENCE [LARGE SCALE GENOMIC DNA]</scope>
    <source>
        <strain evidence="4">YLT18</strain>
    </source>
</reference>
<dbReference type="Gene3D" id="3.30.470.20">
    <property type="entry name" value="ATP-grasp fold, B domain"/>
    <property type="match status" value="1"/>
</dbReference>
<name>A0A3N4M957_9BACT</name>
<dbReference type="PANTHER" id="PTHR21621">
    <property type="entry name" value="RIBOSOMAL PROTEIN S6 MODIFICATION PROTEIN"/>
    <property type="match status" value="1"/>
</dbReference>
<dbReference type="InterPro" id="IPR048936">
    <property type="entry name" value="MvdD-like_ATPgrasp"/>
</dbReference>
<dbReference type="PROSITE" id="PS50975">
    <property type="entry name" value="ATP_GRASP"/>
    <property type="match status" value="1"/>
</dbReference>
<dbReference type="SUPFAM" id="SSF56059">
    <property type="entry name" value="Glutathione synthetase ATP-binding domain-like"/>
    <property type="match status" value="1"/>
</dbReference>
<evidence type="ECO:0000313" key="3">
    <source>
        <dbReference type="EMBL" id="RPD39835.1"/>
    </source>
</evidence>
<feature type="domain" description="ATP-grasp" evidence="2">
    <location>
        <begin position="132"/>
        <end position="322"/>
    </location>
</feature>
<dbReference type="GO" id="GO:0005524">
    <property type="term" value="F:ATP binding"/>
    <property type="evidence" value="ECO:0007669"/>
    <property type="project" value="UniProtKB-UniRule"/>
</dbReference>
<protein>
    <submittedName>
        <fullName evidence="3">MvdD family ATP-grasp ribosomal peptide maturase</fullName>
    </submittedName>
</protein>
<sequence>MNKILIITHTADNESVTSVMQHIKALGGESIRFDVDRYPVGAQLTTQYSAGRWQLWLEDEHGSHSLDDISAVWYRRSYNIGKGLEKVLDKEFLSSSIGEVRRTLFGMLEGLPCFQLERYSVYRRLDSKEEQLRIAADCGLEIPATCITNSPEKLKAFMEATGKPIVAKMQSAFAIYREGREHVVFTSEINDSHLEQLQQLAYCPMTFQEKLPKALELRVTVVGRELFTFSIDSQQLPEAQTDWRKEGAALVEDWKPYTLPENISSGILKIMDLFGLNYGAIDLILTPEGKYYFLELNAAGEFFWLDKLCGYSISRHLAAVLLGQAERRE</sequence>
<dbReference type="EMBL" id="RMBX01000009">
    <property type="protein sequence ID" value="RPD39835.1"/>
    <property type="molecule type" value="Genomic_DNA"/>
</dbReference>
<dbReference type="OrthoDB" id="583309at2"/>
<dbReference type="GO" id="GO:0005737">
    <property type="term" value="C:cytoplasm"/>
    <property type="evidence" value="ECO:0007669"/>
    <property type="project" value="TreeGrafter"/>
</dbReference>
<evidence type="ECO:0000259" key="2">
    <source>
        <dbReference type="PROSITE" id="PS50975"/>
    </source>
</evidence>
<keyword evidence="4" id="KW-1185">Reference proteome</keyword>
<dbReference type="GO" id="GO:0046872">
    <property type="term" value="F:metal ion binding"/>
    <property type="evidence" value="ECO:0007669"/>
    <property type="project" value="InterPro"/>
</dbReference>
<dbReference type="AlphaFoldDB" id="A0A3N4M957"/>
<dbReference type="GO" id="GO:0009432">
    <property type="term" value="P:SOS response"/>
    <property type="evidence" value="ECO:0007669"/>
    <property type="project" value="TreeGrafter"/>
</dbReference>